<name>A0A3B0T3L2_9ZZZZ</name>
<keyword evidence="3" id="KW-0418">Kinase</keyword>
<dbReference type="GO" id="GO:0008887">
    <property type="term" value="F:glycerate kinase activity"/>
    <property type="evidence" value="ECO:0007669"/>
    <property type="project" value="InterPro"/>
</dbReference>
<dbReference type="EMBL" id="UOEM01000019">
    <property type="protein sequence ID" value="VAW10643.1"/>
    <property type="molecule type" value="Genomic_DNA"/>
</dbReference>
<sequence length="428" mass="43586">MNTKTRAFLKALFEAGIAAADPALVVPPALPPRPRGRVVVVGAGKASAAMAQALEEAWDGPLEGLVVTRTGYGAPCRRIEIVEAAHPVPDTAGLAGAARMLKLVEGLGRDDLVIALISGGGSSLLCLPPAQVGLKVKQQVNAILLASGAPIAEMNAVRKHLSCIKGGRLAAAAAPAKVVSLVISDIPGDDAALVASGPTIADDTGREVALEIVRRYAMDLPKPAMDWLANPAAAAPSPSDPVFDRHEVHLIAAAQMSLEAAAAGARADGLSAHILSDAMEGEARDAGGSHAAIARQMVTRGQPFTAPAVLLSGGETTVTLSAAGRQEGRGGRNTEFLLGFALGIDGLAGISALAADTDGIDGSEDNAGAFADGGSITRLRQLGHDPKAMLARNDAWGAFDVLGDLLITGPTRTNVNDFRAILVDPGTR</sequence>
<evidence type="ECO:0000259" key="2">
    <source>
        <dbReference type="Pfam" id="PF13660"/>
    </source>
</evidence>
<dbReference type="Gene3D" id="3.40.50.10180">
    <property type="entry name" value="Glycerate kinase, MOFRL-like N-terminal domain"/>
    <property type="match status" value="1"/>
</dbReference>
<feature type="domain" description="MOFRL-associated" evidence="2">
    <location>
        <begin position="9"/>
        <end position="228"/>
    </location>
</feature>
<dbReference type="Pfam" id="PF05161">
    <property type="entry name" value="MOFRL"/>
    <property type="match status" value="1"/>
</dbReference>
<dbReference type="PANTHER" id="PTHR12227:SF0">
    <property type="entry name" value="GLYCERATE KINASE"/>
    <property type="match status" value="1"/>
</dbReference>
<gene>
    <name evidence="3" type="ORF">MNBD_ALPHA09-1938</name>
</gene>
<dbReference type="InterPro" id="IPR039760">
    <property type="entry name" value="MOFRL_protein"/>
</dbReference>
<dbReference type="InterPro" id="IPR037035">
    <property type="entry name" value="GK-like_C_sf"/>
</dbReference>
<dbReference type="InterPro" id="IPR025286">
    <property type="entry name" value="MOFRL_assoc_dom"/>
</dbReference>
<keyword evidence="3" id="KW-0808">Transferase</keyword>
<dbReference type="AlphaFoldDB" id="A0A3B0T3L2"/>
<dbReference type="InterPro" id="IPR007835">
    <property type="entry name" value="MOFRL"/>
</dbReference>
<evidence type="ECO:0000313" key="3">
    <source>
        <dbReference type="EMBL" id="VAW10643.1"/>
    </source>
</evidence>
<dbReference type="Gene3D" id="3.40.1480.10">
    <property type="entry name" value="MOFRL domain"/>
    <property type="match status" value="1"/>
</dbReference>
<accession>A0A3B0T3L2</accession>
<dbReference type="EC" id="2.7.1.165" evidence="3"/>
<dbReference type="InterPro" id="IPR038614">
    <property type="entry name" value="GK_N_sf"/>
</dbReference>
<dbReference type="SUPFAM" id="SSF82544">
    <property type="entry name" value="GckA/TtuD-like"/>
    <property type="match status" value="1"/>
</dbReference>
<reference evidence="3" key="1">
    <citation type="submission" date="2018-06" db="EMBL/GenBank/DDBJ databases">
        <authorList>
            <person name="Zhirakovskaya E."/>
        </authorList>
    </citation>
    <scope>NUCLEOTIDE SEQUENCE</scope>
</reference>
<dbReference type="PANTHER" id="PTHR12227">
    <property type="entry name" value="GLYCERATE KINASE"/>
    <property type="match status" value="1"/>
</dbReference>
<organism evidence="3">
    <name type="scientific">hydrothermal vent metagenome</name>
    <dbReference type="NCBI Taxonomy" id="652676"/>
    <lineage>
        <taxon>unclassified sequences</taxon>
        <taxon>metagenomes</taxon>
        <taxon>ecological metagenomes</taxon>
    </lineage>
</organism>
<dbReference type="GO" id="GO:0043798">
    <property type="term" value="F:glycerate 2-kinase activity"/>
    <property type="evidence" value="ECO:0007669"/>
    <property type="project" value="UniProtKB-EC"/>
</dbReference>
<proteinExistence type="predicted"/>
<feature type="domain" description="MOFRL" evidence="1">
    <location>
        <begin position="309"/>
        <end position="417"/>
    </location>
</feature>
<evidence type="ECO:0000259" key="1">
    <source>
        <dbReference type="Pfam" id="PF05161"/>
    </source>
</evidence>
<dbReference type="GO" id="GO:0005737">
    <property type="term" value="C:cytoplasm"/>
    <property type="evidence" value="ECO:0007669"/>
    <property type="project" value="TreeGrafter"/>
</dbReference>
<protein>
    <submittedName>
        <fullName evidence="3">D-glycerate 2-kinase</fullName>
        <ecNumber evidence="3">2.7.1.165</ecNumber>
    </submittedName>
</protein>
<dbReference type="Pfam" id="PF13660">
    <property type="entry name" value="DUF4147"/>
    <property type="match status" value="1"/>
</dbReference>